<comment type="function">
    <text evidence="7">May play the central regulatory role in sporulation. It may be an element of the effector pathway responsible for the activation of sporulation genes in response to nutritional stress. Spo0A may act in concert with spo0H (a sigma factor) to control the expression of some genes that are critical to the sporulation process.</text>
</comment>
<evidence type="ECO:0000256" key="5">
    <source>
        <dbReference type="ARBA" id="ARBA00023125"/>
    </source>
</evidence>
<dbReference type="GO" id="GO:0006355">
    <property type="term" value="P:regulation of DNA-templated transcription"/>
    <property type="evidence" value="ECO:0007669"/>
    <property type="project" value="InterPro"/>
</dbReference>
<dbReference type="InterPro" id="IPR016032">
    <property type="entry name" value="Sig_transdc_resp-reg_C-effctor"/>
</dbReference>
<proteinExistence type="predicted"/>
<organism evidence="12 13">
    <name type="scientific">Lachnoclostridium phocaeense</name>
    <dbReference type="NCBI Taxonomy" id="1871021"/>
    <lineage>
        <taxon>Bacteria</taxon>
        <taxon>Bacillati</taxon>
        <taxon>Bacillota</taxon>
        <taxon>Clostridia</taxon>
        <taxon>Lachnospirales</taxon>
        <taxon>Lachnospiraceae</taxon>
    </lineage>
</organism>
<dbReference type="GO" id="GO:0005829">
    <property type="term" value="C:cytosol"/>
    <property type="evidence" value="ECO:0007669"/>
    <property type="project" value="TreeGrafter"/>
</dbReference>
<sequence>MKIGIIEDDQLLGQALEIFLEKEGFEAVRARSCREALQTVDPGVSLLLVDITLPDGDGISLYREMQKRGHIPAIFLTARDEEDDMLAAFDAGADDYVVKPFPMKVLLKRIRAVLRRTAGQDTLTFRDLTLCPEKKEVYLAGEKVALTPREYRLLELFMRNKGRVLEKESILEQIWDMDGQFVGEGTVSVTVNRLRRKIDTRPGQESYITNVFGFGYRFGE</sequence>
<comment type="caution">
    <text evidence="12">The sequence shown here is derived from an EMBL/GenBank/DDBJ whole genome shotgun (WGS) entry which is preliminary data.</text>
</comment>
<dbReference type="EMBL" id="DYVY01000090">
    <property type="protein sequence ID" value="HJF94251.1"/>
    <property type="molecule type" value="Genomic_DNA"/>
</dbReference>
<dbReference type="InterPro" id="IPR039420">
    <property type="entry name" value="WalR-like"/>
</dbReference>
<evidence type="ECO:0000259" key="11">
    <source>
        <dbReference type="PROSITE" id="PS51755"/>
    </source>
</evidence>
<keyword evidence="4" id="KW-0805">Transcription regulation</keyword>
<dbReference type="PROSITE" id="PS50110">
    <property type="entry name" value="RESPONSE_REGULATORY"/>
    <property type="match status" value="1"/>
</dbReference>
<dbReference type="SUPFAM" id="SSF46894">
    <property type="entry name" value="C-terminal effector domain of the bipartite response regulators"/>
    <property type="match status" value="1"/>
</dbReference>
<accession>A0A921I2I5</accession>
<dbReference type="Gene3D" id="1.10.10.10">
    <property type="entry name" value="Winged helix-like DNA-binding domain superfamily/Winged helix DNA-binding domain"/>
    <property type="match status" value="1"/>
</dbReference>
<keyword evidence="5 9" id="KW-0238">DNA-binding</keyword>
<evidence type="ECO:0000256" key="4">
    <source>
        <dbReference type="ARBA" id="ARBA00023015"/>
    </source>
</evidence>
<evidence type="ECO:0000256" key="2">
    <source>
        <dbReference type="ARBA" id="ARBA00022553"/>
    </source>
</evidence>
<reference evidence="12" key="2">
    <citation type="submission" date="2021-09" db="EMBL/GenBank/DDBJ databases">
        <authorList>
            <person name="Gilroy R."/>
        </authorList>
    </citation>
    <scope>NUCLEOTIDE SEQUENCE</scope>
    <source>
        <strain evidence="12">ChiSjej5B23-16112</strain>
    </source>
</reference>
<dbReference type="SMART" id="SM00448">
    <property type="entry name" value="REC"/>
    <property type="match status" value="1"/>
</dbReference>
<evidence type="ECO:0000256" key="6">
    <source>
        <dbReference type="ARBA" id="ARBA00023163"/>
    </source>
</evidence>
<evidence type="ECO:0000313" key="12">
    <source>
        <dbReference type="EMBL" id="HJF94251.1"/>
    </source>
</evidence>
<evidence type="ECO:0000256" key="3">
    <source>
        <dbReference type="ARBA" id="ARBA00023012"/>
    </source>
</evidence>
<keyword evidence="3" id="KW-0902">Two-component regulatory system</keyword>
<feature type="modified residue" description="4-aspartylphosphate" evidence="8">
    <location>
        <position position="50"/>
    </location>
</feature>
<dbReference type="PROSITE" id="PS51755">
    <property type="entry name" value="OMPR_PHOB"/>
    <property type="match status" value="1"/>
</dbReference>
<dbReference type="GO" id="GO:0000156">
    <property type="term" value="F:phosphorelay response regulator activity"/>
    <property type="evidence" value="ECO:0007669"/>
    <property type="project" value="TreeGrafter"/>
</dbReference>
<dbReference type="AlphaFoldDB" id="A0A921I2I5"/>
<evidence type="ECO:0000256" key="8">
    <source>
        <dbReference type="PROSITE-ProRule" id="PRU00169"/>
    </source>
</evidence>
<reference evidence="12" key="1">
    <citation type="journal article" date="2021" name="PeerJ">
        <title>Extensive microbial diversity within the chicken gut microbiome revealed by metagenomics and culture.</title>
        <authorList>
            <person name="Gilroy R."/>
            <person name="Ravi A."/>
            <person name="Getino M."/>
            <person name="Pursley I."/>
            <person name="Horton D.L."/>
            <person name="Alikhan N.F."/>
            <person name="Baker D."/>
            <person name="Gharbi K."/>
            <person name="Hall N."/>
            <person name="Watson M."/>
            <person name="Adriaenssens E.M."/>
            <person name="Foster-Nyarko E."/>
            <person name="Jarju S."/>
            <person name="Secka A."/>
            <person name="Antonio M."/>
            <person name="Oren A."/>
            <person name="Chaudhuri R.R."/>
            <person name="La Ragione R."/>
            <person name="Hildebrand F."/>
            <person name="Pallen M.J."/>
        </authorList>
    </citation>
    <scope>NUCLEOTIDE SEQUENCE</scope>
    <source>
        <strain evidence="12">ChiSjej5B23-16112</strain>
    </source>
</reference>
<feature type="DNA-binding region" description="OmpR/PhoB-type" evidence="9">
    <location>
        <begin position="120"/>
        <end position="220"/>
    </location>
</feature>
<dbReference type="RefSeq" id="WP_226395031.1">
    <property type="nucleotide sequence ID" value="NZ_CALKQL010000020.1"/>
</dbReference>
<gene>
    <name evidence="12" type="ORF">K8V82_05600</name>
</gene>
<evidence type="ECO:0000259" key="10">
    <source>
        <dbReference type="PROSITE" id="PS50110"/>
    </source>
</evidence>
<dbReference type="Gene3D" id="3.40.50.2300">
    <property type="match status" value="1"/>
</dbReference>
<dbReference type="InterPro" id="IPR001789">
    <property type="entry name" value="Sig_transdc_resp-reg_receiver"/>
</dbReference>
<feature type="domain" description="OmpR/PhoB-type" evidence="11">
    <location>
        <begin position="120"/>
        <end position="220"/>
    </location>
</feature>
<dbReference type="GO" id="GO:0032993">
    <property type="term" value="C:protein-DNA complex"/>
    <property type="evidence" value="ECO:0007669"/>
    <property type="project" value="TreeGrafter"/>
</dbReference>
<evidence type="ECO:0000256" key="9">
    <source>
        <dbReference type="PROSITE-ProRule" id="PRU01091"/>
    </source>
</evidence>
<protein>
    <recommendedName>
        <fullName evidence="1">Stage 0 sporulation protein A homolog</fullName>
    </recommendedName>
</protein>
<dbReference type="InterPro" id="IPR011006">
    <property type="entry name" value="CheY-like_superfamily"/>
</dbReference>
<dbReference type="InterPro" id="IPR001867">
    <property type="entry name" value="OmpR/PhoB-type_DNA-bd"/>
</dbReference>
<dbReference type="Pfam" id="PF00486">
    <property type="entry name" value="Trans_reg_C"/>
    <property type="match status" value="1"/>
</dbReference>
<keyword evidence="2 8" id="KW-0597">Phosphoprotein</keyword>
<evidence type="ECO:0000313" key="13">
    <source>
        <dbReference type="Proteomes" id="UP000769156"/>
    </source>
</evidence>
<dbReference type="SMART" id="SM00862">
    <property type="entry name" value="Trans_reg_C"/>
    <property type="match status" value="1"/>
</dbReference>
<name>A0A921I2I5_9FIRM</name>
<evidence type="ECO:0000256" key="7">
    <source>
        <dbReference type="ARBA" id="ARBA00024867"/>
    </source>
</evidence>
<dbReference type="Gene3D" id="6.10.250.690">
    <property type="match status" value="1"/>
</dbReference>
<dbReference type="InterPro" id="IPR036388">
    <property type="entry name" value="WH-like_DNA-bd_sf"/>
</dbReference>
<dbReference type="Pfam" id="PF00072">
    <property type="entry name" value="Response_reg"/>
    <property type="match status" value="1"/>
</dbReference>
<evidence type="ECO:0000256" key="1">
    <source>
        <dbReference type="ARBA" id="ARBA00018672"/>
    </source>
</evidence>
<dbReference type="CDD" id="cd00383">
    <property type="entry name" value="trans_reg_C"/>
    <property type="match status" value="1"/>
</dbReference>
<dbReference type="SUPFAM" id="SSF52172">
    <property type="entry name" value="CheY-like"/>
    <property type="match status" value="1"/>
</dbReference>
<dbReference type="PANTHER" id="PTHR48111:SF1">
    <property type="entry name" value="TWO-COMPONENT RESPONSE REGULATOR ORR33"/>
    <property type="match status" value="1"/>
</dbReference>
<dbReference type="Proteomes" id="UP000769156">
    <property type="component" value="Unassembled WGS sequence"/>
</dbReference>
<feature type="domain" description="Response regulatory" evidence="10">
    <location>
        <begin position="2"/>
        <end position="114"/>
    </location>
</feature>
<dbReference type="GO" id="GO:0000976">
    <property type="term" value="F:transcription cis-regulatory region binding"/>
    <property type="evidence" value="ECO:0007669"/>
    <property type="project" value="TreeGrafter"/>
</dbReference>
<keyword evidence="6" id="KW-0804">Transcription</keyword>
<dbReference type="PANTHER" id="PTHR48111">
    <property type="entry name" value="REGULATOR OF RPOS"/>
    <property type="match status" value="1"/>
</dbReference>